<feature type="compositionally biased region" description="Polar residues" evidence="1">
    <location>
        <begin position="50"/>
        <end position="63"/>
    </location>
</feature>
<keyword evidence="3" id="KW-1185">Reference proteome</keyword>
<dbReference type="EMBL" id="OCMT01000004">
    <property type="protein sequence ID" value="SOD19917.1"/>
    <property type="molecule type" value="Genomic_DNA"/>
</dbReference>
<dbReference type="AlphaFoldDB" id="A0A286ADJ5"/>
<feature type="region of interest" description="Disordered" evidence="1">
    <location>
        <begin position="1"/>
        <end position="70"/>
    </location>
</feature>
<gene>
    <name evidence="2" type="ORF">SAMN06297358_3624</name>
</gene>
<evidence type="ECO:0000256" key="1">
    <source>
        <dbReference type="SAM" id="MobiDB-lite"/>
    </source>
</evidence>
<evidence type="ECO:0000313" key="3">
    <source>
        <dbReference type="Proteomes" id="UP000219281"/>
    </source>
</evidence>
<name>A0A286ADJ5_9SPHI</name>
<accession>A0A286ADJ5</accession>
<feature type="compositionally biased region" description="Low complexity" evidence="1">
    <location>
        <begin position="26"/>
        <end position="44"/>
    </location>
</feature>
<evidence type="ECO:0000313" key="2">
    <source>
        <dbReference type="EMBL" id="SOD19917.1"/>
    </source>
</evidence>
<protein>
    <recommendedName>
        <fullName evidence="4">Adhesin</fullName>
    </recommendedName>
</protein>
<feature type="region of interest" description="Disordered" evidence="1">
    <location>
        <begin position="402"/>
        <end position="424"/>
    </location>
</feature>
<proteinExistence type="predicted"/>
<dbReference type="Proteomes" id="UP000219281">
    <property type="component" value="Unassembled WGS sequence"/>
</dbReference>
<evidence type="ECO:0008006" key="4">
    <source>
        <dbReference type="Google" id="ProtNLM"/>
    </source>
</evidence>
<sequence>MQASAQVGGLPPAPPTPAMPAVEAYSNSTNSNTNVTTRTKTTKNGKTEVVSESYTTSNLQQGQYDDPQRTKSFSKSYGLGRGEKVNVSNIYGNLIIKTWDKNEVKVDADIRAFANSEDEAQKLIDNVSITSSKNGDEAVFKTQMEDRNGNWGNGSRNGKRWRREVKIFMTVYLPSSAALTASQQYGNLEVPDFAGATALKVQYGKLITGDLSNSNNFISAQYTSVDLQNVNKATIKQQYGSGLTIASIGDLNLNAQYATVRIGDIKRSASIRQQYGSGLTIASVGGNLDLDAQYASVKVGAIKGDAGIKIQYGSGLNIEQVDNLSLTAQYAAVRVGRLTGNMTAKAQYGSRFAVEKVEASSKIVNIDTEYLGVTLGFAANYGGSLNVDTQYGSLKAGEGINARRVGDDDDDRGSSSRRDYAGTIGKGGASNVKVSVRYSSATFRVN</sequence>
<organism evidence="2 3">
    <name type="scientific">Pedobacter xixiisoli</name>
    <dbReference type="NCBI Taxonomy" id="1476464"/>
    <lineage>
        <taxon>Bacteria</taxon>
        <taxon>Pseudomonadati</taxon>
        <taxon>Bacteroidota</taxon>
        <taxon>Sphingobacteriia</taxon>
        <taxon>Sphingobacteriales</taxon>
        <taxon>Sphingobacteriaceae</taxon>
        <taxon>Pedobacter</taxon>
    </lineage>
</organism>
<reference evidence="3" key="1">
    <citation type="submission" date="2017-09" db="EMBL/GenBank/DDBJ databases">
        <authorList>
            <person name="Varghese N."/>
            <person name="Submissions S."/>
        </authorList>
    </citation>
    <scope>NUCLEOTIDE SEQUENCE [LARGE SCALE GENOMIC DNA]</scope>
    <source>
        <strain evidence="3">CGMCC 1.12803</strain>
    </source>
</reference>